<name>X1MBH6_9ZZZZ</name>
<evidence type="ECO:0000313" key="2">
    <source>
        <dbReference type="EMBL" id="GAI03719.1"/>
    </source>
</evidence>
<gene>
    <name evidence="2" type="ORF">S06H3_21164</name>
</gene>
<dbReference type="EMBL" id="BARV01011071">
    <property type="protein sequence ID" value="GAI03719.1"/>
    <property type="molecule type" value="Genomic_DNA"/>
</dbReference>
<dbReference type="PANTHER" id="PTHR11895">
    <property type="entry name" value="TRANSAMIDASE"/>
    <property type="match status" value="1"/>
</dbReference>
<dbReference type="PANTHER" id="PTHR11895:SF151">
    <property type="entry name" value="GLUTAMYL-TRNA(GLN) AMIDOTRANSFERASE SUBUNIT A"/>
    <property type="match status" value="1"/>
</dbReference>
<organism evidence="2">
    <name type="scientific">marine sediment metagenome</name>
    <dbReference type="NCBI Taxonomy" id="412755"/>
    <lineage>
        <taxon>unclassified sequences</taxon>
        <taxon>metagenomes</taxon>
        <taxon>ecological metagenomes</taxon>
    </lineage>
</organism>
<dbReference type="Pfam" id="PF01425">
    <property type="entry name" value="Amidase"/>
    <property type="match status" value="1"/>
</dbReference>
<comment type="caution">
    <text evidence="2">The sequence shown here is derived from an EMBL/GenBank/DDBJ whole genome shotgun (WGS) entry which is preliminary data.</text>
</comment>
<dbReference type="AlphaFoldDB" id="X1MBH6"/>
<accession>X1MBH6</accession>
<feature type="domain" description="Amidase" evidence="1">
    <location>
        <begin position="25"/>
        <end position="106"/>
    </location>
</feature>
<proteinExistence type="predicted"/>
<dbReference type="InterPro" id="IPR000120">
    <property type="entry name" value="Amidase"/>
</dbReference>
<dbReference type="GO" id="GO:0003824">
    <property type="term" value="F:catalytic activity"/>
    <property type="evidence" value="ECO:0007669"/>
    <property type="project" value="InterPro"/>
</dbReference>
<dbReference type="InterPro" id="IPR036928">
    <property type="entry name" value="AS_sf"/>
</dbReference>
<protein>
    <recommendedName>
        <fullName evidence="1">Amidase domain-containing protein</fullName>
    </recommendedName>
</protein>
<dbReference type="SUPFAM" id="SSF75304">
    <property type="entry name" value="Amidase signature (AS) enzymes"/>
    <property type="match status" value="1"/>
</dbReference>
<sequence>MEIHYLTAHQLKDRLEKRQISCTEIAKSIYLRIEEVEDRLNSYIRLEKESALSRAGQIDKLISAGSDIEDFMGIPVAIKDNICTKNITTTCASRILENYIPIYNATSP</sequence>
<dbReference type="InterPro" id="IPR023631">
    <property type="entry name" value="Amidase_dom"/>
</dbReference>
<feature type="non-terminal residue" evidence="2">
    <location>
        <position position="108"/>
    </location>
</feature>
<reference evidence="2" key="1">
    <citation type="journal article" date="2014" name="Front. Microbiol.">
        <title>High frequency of phylogenetically diverse reductive dehalogenase-homologous genes in deep subseafloor sedimentary metagenomes.</title>
        <authorList>
            <person name="Kawai M."/>
            <person name="Futagami T."/>
            <person name="Toyoda A."/>
            <person name="Takaki Y."/>
            <person name="Nishi S."/>
            <person name="Hori S."/>
            <person name="Arai W."/>
            <person name="Tsubouchi T."/>
            <person name="Morono Y."/>
            <person name="Uchiyama I."/>
            <person name="Ito T."/>
            <person name="Fujiyama A."/>
            <person name="Inagaki F."/>
            <person name="Takami H."/>
        </authorList>
    </citation>
    <scope>NUCLEOTIDE SEQUENCE</scope>
    <source>
        <strain evidence="2">Expedition CK06-06</strain>
    </source>
</reference>
<evidence type="ECO:0000259" key="1">
    <source>
        <dbReference type="Pfam" id="PF01425"/>
    </source>
</evidence>
<dbReference type="Gene3D" id="3.90.1300.10">
    <property type="entry name" value="Amidase signature (AS) domain"/>
    <property type="match status" value="1"/>
</dbReference>